<protein>
    <recommendedName>
        <fullName evidence="2">NB-ARC domain-containing protein</fullName>
    </recommendedName>
</protein>
<organism evidence="3 4">
    <name type="scientific">Escallonia rubra</name>
    <dbReference type="NCBI Taxonomy" id="112253"/>
    <lineage>
        <taxon>Eukaryota</taxon>
        <taxon>Viridiplantae</taxon>
        <taxon>Streptophyta</taxon>
        <taxon>Embryophyta</taxon>
        <taxon>Tracheophyta</taxon>
        <taxon>Spermatophyta</taxon>
        <taxon>Magnoliopsida</taxon>
        <taxon>eudicotyledons</taxon>
        <taxon>Gunneridae</taxon>
        <taxon>Pentapetalae</taxon>
        <taxon>asterids</taxon>
        <taxon>campanulids</taxon>
        <taxon>Escalloniales</taxon>
        <taxon>Escalloniaceae</taxon>
        <taxon>Escallonia</taxon>
    </lineage>
</organism>
<evidence type="ECO:0000313" key="4">
    <source>
        <dbReference type="Proteomes" id="UP001187471"/>
    </source>
</evidence>
<dbReference type="Proteomes" id="UP001187471">
    <property type="component" value="Unassembled WGS sequence"/>
</dbReference>
<reference evidence="3" key="1">
    <citation type="submission" date="2022-12" db="EMBL/GenBank/DDBJ databases">
        <title>Draft genome assemblies for two species of Escallonia (Escalloniales).</title>
        <authorList>
            <person name="Chanderbali A."/>
            <person name="Dervinis C."/>
            <person name="Anghel I."/>
            <person name="Soltis D."/>
            <person name="Soltis P."/>
            <person name="Zapata F."/>
        </authorList>
    </citation>
    <scope>NUCLEOTIDE SEQUENCE</scope>
    <source>
        <strain evidence="3">UCBG92.1500</strain>
        <tissue evidence="3">Leaf</tissue>
    </source>
</reference>
<feature type="region of interest" description="Disordered" evidence="1">
    <location>
        <begin position="83"/>
        <end position="105"/>
    </location>
</feature>
<dbReference type="EMBL" id="JAVXUO010002567">
    <property type="protein sequence ID" value="KAK2971678.1"/>
    <property type="molecule type" value="Genomic_DNA"/>
</dbReference>
<dbReference type="InterPro" id="IPR027417">
    <property type="entry name" value="P-loop_NTPase"/>
</dbReference>
<gene>
    <name evidence="3" type="ORF">RJ640_007716</name>
</gene>
<feature type="domain" description="NB-ARC" evidence="2">
    <location>
        <begin position="119"/>
        <end position="176"/>
    </location>
</feature>
<name>A0AA88QRE5_9ASTE</name>
<evidence type="ECO:0000259" key="2">
    <source>
        <dbReference type="Pfam" id="PF00931"/>
    </source>
</evidence>
<dbReference type="GO" id="GO:0043531">
    <property type="term" value="F:ADP binding"/>
    <property type="evidence" value="ECO:0007669"/>
    <property type="project" value="InterPro"/>
</dbReference>
<dbReference type="AlphaFoldDB" id="A0AA88QRE5"/>
<evidence type="ECO:0000256" key="1">
    <source>
        <dbReference type="SAM" id="MobiDB-lite"/>
    </source>
</evidence>
<dbReference type="SUPFAM" id="SSF52540">
    <property type="entry name" value="P-loop containing nucleoside triphosphate hydrolases"/>
    <property type="match status" value="1"/>
</dbReference>
<dbReference type="Gene3D" id="3.40.50.300">
    <property type="entry name" value="P-loop containing nucleotide triphosphate hydrolases"/>
    <property type="match status" value="1"/>
</dbReference>
<sequence length="184" mass="20827">MEQAIVQLALRKLGSLLIEEGKFLSGVGEKVGELESELKRKGNILKKYACFFSESRALHKIGLEIEAIKRKTNTLASRLQTSGAKFDSDGEGGSNTRRQPPRPKWSYPHIIEEDIVGLEEDITKVVEHLVRVEKQYQVVSLVGMGGMGKTTLAKKVYHHDEVRHHFTCFAWAYVSLKLPNKIYF</sequence>
<proteinExistence type="predicted"/>
<dbReference type="Pfam" id="PF00931">
    <property type="entry name" value="NB-ARC"/>
    <property type="match status" value="1"/>
</dbReference>
<comment type="caution">
    <text evidence="3">The sequence shown here is derived from an EMBL/GenBank/DDBJ whole genome shotgun (WGS) entry which is preliminary data.</text>
</comment>
<keyword evidence="4" id="KW-1185">Reference proteome</keyword>
<dbReference type="PANTHER" id="PTHR19338">
    <property type="entry name" value="TRANSLOCASE OF INNER MITOCHONDRIAL MEMBRANE 13 HOMOLOG"/>
    <property type="match status" value="1"/>
</dbReference>
<accession>A0AA88QRE5</accession>
<dbReference type="InterPro" id="IPR002182">
    <property type="entry name" value="NB-ARC"/>
</dbReference>
<dbReference type="PANTHER" id="PTHR19338:SF66">
    <property type="entry name" value="NB-ARC DOMAIN-CONTAINING PROTEIN"/>
    <property type="match status" value="1"/>
</dbReference>
<evidence type="ECO:0000313" key="3">
    <source>
        <dbReference type="EMBL" id="KAK2971678.1"/>
    </source>
</evidence>